<name>A0A1B1S5T8_9BACL</name>
<evidence type="ECO:0000256" key="1">
    <source>
        <dbReference type="SAM" id="SignalP"/>
    </source>
</evidence>
<protein>
    <recommendedName>
        <fullName evidence="4">DUF5067 domain-containing protein</fullName>
    </recommendedName>
</protein>
<dbReference type="PROSITE" id="PS51257">
    <property type="entry name" value="PROKAR_LIPOPROTEIN"/>
    <property type="match status" value="1"/>
</dbReference>
<organism evidence="2 3">
    <name type="scientific">Planococcus versutus</name>
    <dbReference type="NCBI Taxonomy" id="1302659"/>
    <lineage>
        <taxon>Bacteria</taxon>
        <taxon>Bacillati</taxon>
        <taxon>Bacillota</taxon>
        <taxon>Bacilli</taxon>
        <taxon>Bacillales</taxon>
        <taxon>Caryophanaceae</taxon>
        <taxon>Planococcus</taxon>
    </lineage>
</organism>
<keyword evidence="2" id="KW-0614">Plasmid</keyword>
<dbReference type="AlphaFoldDB" id="A0A1B1S5T8"/>
<keyword evidence="1" id="KW-0732">Signal</keyword>
<reference evidence="2" key="1">
    <citation type="submission" date="2016-10" db="EMBL/GenBank/DDBJ databases">
        <authorList>
            <person name="See-Too W.S."/>
        </authorList>
    </citation>
    <scope>NUCLEOTIDE SEQUENCE</scope>
    <source>
        <strain evidence="2">L10.15</strain>
        <plasmid evidence="2">pPS15-1</plasmid>
    </source>
</reference>
<dbReference type="RefSeq" id="WP_049694961.1">
    <property type="nucleotide sequence ID" value="NZ_CP016541.2"/>
</dbReference>
<evidence type="ECO:0008006" key="4">
    <source>
        <dbReference type="Google" id="ProtNLM"/>
    </source>
</evidence>
<dbReference type="EMBL" id="CP016541">
    <property type="protein sequence ID" value="ANU28562.1"/>
    <property type="molecule type" value="Genomic_DNA"/>
</dbReference>
<evidence type="ECO:0000313" key="2">
    <source>
        <dbReference type="EMBL" id="ANU28562.1"/>
    </source>
</evidence>
<dbReference type="KEGG" id="pll:I858_016400"/>
<geneLocation type="plasmid" evidence="2 3">
    <name>pPS15-1</name>
</geneLocation>
<evidence type="ECO:0000313" key="3">
    <source>
        <dbReference type="Proteomes" id="UP000053354"/>
    </source>
</evidence>
<sequence>MKTLKLVPIMFLFLLIAACSDSEESVDGEFMFGNMYGDSLESNESYYIVLPFEWTGEEPAVITSVELVKENEEPVTFGEDGIEYVFHGADPLKQAGLYSGERNIGEIVDINGFELQGESRIVAEVRLGEVVEDENRAAKINYTVNDEEYQEIVDWDTFKVLSTNNG</sequence>
<gene>
    <name evidence="2" type="ORF">I858_016400</name>
</gene>
<feature type="signal peptide" evidence="1">
    <location>
        <begin position="1"/>
        <end position="20"/>
    </location>
</feature>
<keyword evidence="3" id="KW-1185">Reference proteome</keyword>
<dbReference type="Proteomes" id="UP000053354">
    <property type="component" value="Plasmid pPS15-1"/>
</dbReference>
<proteinExistence type="predicted"/>
<dbReference type="OrthoDB" id="2740293at2"/>
<feature type="chain" id="PRO_5039323410" description="DUF5067 domain-containing protein" evidence="1">
    <location>
        <begin position="21"/>
        <end position="166"/>
    </location>
</feature>
<accession>A0A1B1S5T8</accession>